<dbReference type="OrthoDB" id="490158at2"/>
<sequence length="206" mass="22407">MDRNFMNVGVVDWRQLVINTLGPNGTSSEAAAHFFTQWFGRQYPGAQVQVNLCDSYEQARSSLVEQVPAVMIVANAYQQINHFYMDPRLALVATFVFDTPLYGLASKGPLTTKKLTVATHPAPMMLIEELLPEGLEVDSVILALSTSAAAGAAARGEVDVALTTEVAAALHGLNFVSSTRPIRMLWSVFAYTQWSALGMEGNVHCN</sequence>
<dbReference type="RefSeq" id="WP_048365920.1">
    <property type="nucleotide sequence ID" value="NZ_JAAEBV010000008.1"/>
</dbReference>
<name>A0A0J6IWR2_9PSED</name>
<accession>A0A0J6IWR2</accession>
<gene>
    <name evidence="1" type="ORF">TU86_19125</name>
</gene>
<dbReference type="PATRIC" id="fig|1608994.3.peg.4544"/>
<proteinExistence type="predicted"/>
<organism evidence="1 2">
    <name type="scientific">Pseudomonas weihenstephanensis</name>
    <dbReference type="NCBI Taxonomy" id="1608994"/>
    <lineage>
        <taxon>Bacteria</taxon>
        <taxon>Pseudomonadati</taxon>
        <taxon>Pseudomonadota</taxon>
        <taxon>Gammaproteobacteria</taxon>
        <taxon>Pseudomonadales</taxon>
        <taxon>Pseudomonadaceae</taxon>
        <taxon>Pseudomonas</taxon>
    </lineage>
</organism>
<reference evidence="1 2" key="1">
    <citation type="submission" date="2015-02" db="EMBL/GenBank/DDBJ databases">
        <title>Pseudomonas helleri sp. nov. and Pseudomonas weihenstephanensis sp. nov., isolated from raw cows milk.</title>
        <authorList>
            <person name="von Neubeck M."/>
            <person name="Huptas C."/>
            <person name="Wenning M."/>
            <person name="Scherer S."/>
        </authorList>
    </citation>
    <scope>NUCLEOTIDE SEQUENCE [LARGE SCALE GENOMIC DNA]</scope>
    <source>
        <strain evidence="1 2">DSM 29166</strain>
    </source>
</reference>
<dbReference type="STRING" id="1608994.TU86_19125"/>
<dbReference type="SUPFAM" id="SSF53850">
    <property type="entry name" value="Periplasmic binding protein-like II"/>
    <property type="match status" value="1"/>
</dbReference>
<dbReference type="EMBL" id="JYLF01000009">
    <property type="protein sequence ID" value="KMN12392.1"/>
    <property type="molecule type" value="Genomic_DNA"/>
</dbReference>
<evidence type="ECO:0000313" key="2">
    <source>
        <dbReference type="Proteomes" id="UP000036325"/>
    </source>
</evidence>
<dbReference type="Proteomes" id="UP000036325">
    <property type="component" value="Unassembled WGS sequence"/>
</dbReference>
<evidence type="ECO:0000313" key="1">
    <source>
        <dbReference type="EMBL" id="KMN12392.1"/>
    </source>
</evidence>
<protein>
    <submittedName>
        <fullName evidence="1">Bacilysin biosynthesis protein BacA</fullName>
    </submittedName>
</protein>
<comment type="caution">
    <text evidence="1">The sequence shown here is derived from an EMBL/GenBank/DDBJ whole genome shotgun (WGS) entry which is preliminary data.</text>
</comment>
<accession>A0A0J6IJS4</accession>
<dbReference type="AlphaFoldDB" id="A0A0J6IWR2"/>